<dbReference type="PANTHER" id="PTHR46797">
    <property type="entry name" value="HTH-TYPE TRANSCRIPTIONAL REGULATOR"/>
    <property type="match status" value="1"/>
</dbReference>
<dbReference type="OrthoDB" id="5679339at2"/>
<dbReference type="GO" id="GO:0003700">
    <property type="term" value="F:DNA-binding transcription factor activity"/>
    <property type="evidence" value="ECO:0007669"/>
    <property type="project" value="TreeGrafter"/>
</dbReference>
<dbReference type="Proteomes" id="UP000036097">
    <property type="component" value="Unassembled WGS sequence"/>
</dbReference>
<evidence type="ECO:0000313" key="3">
    <source>
        <dbReference type="EMBL" id="KLV04039.1"/>
    </source>
</evidence>
<dbReference type="SMART" id="SM00530">
    <property type="entry name" value="HTH_XRE"/>
    <property type="match status" value="1"/>
</dbReference>
<dbReference type="PROSITE" id="PS50943">
    <property type="entry name" value="HTH_CROC1"/>
    <property type="match status" value="1"/>
</dbReference>
<dbReference type="GO" id="GO:0003677">
    <property type="term" value="F:DNA binding"/>
    <property type="evidence" value="ECO:0007669"/>
    <property type="project" value="UniProtKB-KW"/>
</dbReference>
<dbReference type="RefSeq" id="WP_047879806.1">
    <property type="nucleotide sequence ID" value="NZ_LDOT01000023.1"/>
</dbReference>
<dbReference type="PATRIC" id="fig|1195763.3.peg.3305"/>
<evidence type="ECO:0000256" key="1">
    <source>
        <dbReference type="ARBA" id="ARBA00023125"/>
    </source>
</evidence>
<feature type="domain" description="HTH cro/C1-type" evidence="2">
    <location>
        <begin position="59"/>
        <end position="113"/>
    </location>
</feature>
<dbReference type="GO" id="GO:0005829">
    <property type="term" value="C:cytosol"/>
    <property type="evidence" value="ECO:0007669"/>
    <property type="project" value="TreeGrafter"/>
</dbReference>
<gene>
    <name evidence="3" type="ORF">ABT56_15540</name>
</gene>
<dbReference type="PANTHER" id="PTHR46797:SF1">
    <property type="entry name" value="METHYLPHOSPHONATE SYNTHASE"/>
    <property type="match status" value="1"/>
</dbReference>
<dbReference type="CDD" id="cd00093">
    <property type="entry name" value="HTH_XRE"/>
    <property type="match status" value="1"/>
</dbReference>
<dbReference type="STRING" id="1195763.ABT56_15540"/>
<evidence type="ECO:0000313" key="4">
    <source>
        <dbReference type="Proteomes" id="UP000036097"/>
    </source>
</evidence>
<comment type="caution">
    <text evidence="3">The sequence shown here is derived from an EMBL/GenBank/DDBJ whole genome shotgun (WGS) entry which is preliminary data.</text>
</comment>
<dbReference type="Pfam" id="PF01381">
    <property type="entry name" value="HTH_3"/>
    <property type="match status" value="1"/>
</dbReference>
<keyword evidence="1" id="KW-0238">DNA-binding</keyword>
<dbReference type="InterPro" id="IPR050807">
    <property type="entry name" value="TransReg_Diox_bact_type"/>
</dbReference>
<protein>
    <submittedName>
        <fullName evidence="3">XRE family transcriptional regulator</fullName>
    </submittedName>
</protein>
<reference evidence="3 4" key="1">
    <citation type="submission" date="2015-05" db="EMBL/GenBank/DDBJ databases">
        <title>Photobacterium galathea sp. nov.</title>
        <authorList>
            <person name="Machado H."/>
            <person name="Gram L."/>
        </authorList>
    </citation>
    <scope>NUCLEOTIDE SEQUENCE [LARGE SCALE GENOMIC DNA]</scope>
    <source>
        <strain evidence="3 4">CGMCC 1.12159</strain>
    </source>
</reference>
<dbReference type="SUPFAM" id="SSF47413">
    <property type="entry name" value="lambda repressor-like DNA-binding domains"/>
    <property type="match status" value="1"/>
</dbReference>
<keyword evidence="4" id="KW-1185">Reference proteome</keyword>
<name>A0A0J1GX65_9GAMM</name>
<organism evidence="3 4">
    <name type="scientific">Photobacterium aquae</name>
    <dbReference type="NCBI Taxonomy" id="1195763"/>
    <lineage>
        <taxon>Bacteria</taxon>
        <taxon>Pseudomonadati</taxon>
        <taxon>Pseudomonadota</taxon>
        <taxon>Gammaproteobacteria</taxon>
        <taxon>Vibrionales</taxon>
        <taxon>Vibrionaceae</taxon>
        <taxon>Photobacterium</taxon>
    </lineage>
</organism>
<dbReference type="EMBL" id="LDOT01000023">
    <property type="protein sequence ID" value="KLV04039.1"/>
    <property type="molecule type" value="Genomic_DNA"/>
</dbReference>
<accession>A0A0J1GX65</accession>
<sequence>MKTDKRNVRIIHQDGQPVFAVIPYHEYIKLVKQEADADSKTYLPHEVAEIMLVNDVSYITAWRKHLNISQKELAQRMGISQAAVSQMENIDSNPQREMLKKAAKALDVSVDQLID</sequence>
<proteinExistence type="predicted"/>
<dbReference type="InterPro" id="IPR010982">
    <property type="entry name" value="Lambda_DNA-bd_dom_sf"/>
</dbReference>
<dbReference type="InterPro" id="IPR001387">
    <property type="entry name" value="Cro/C1-type_HTH"/>
</dbReference>
<evidence type="ECO:0000259" key="2">
    <source>
        <dbReference type="PROSITE" id="PS50943"/>
    </source>
</evidence>
<dbReference type="AlphaFoldDB" id="A0A0J1GX65"/>
<dbReference type="Gene3D" id="1.10.260.40">
    <property type="entry name" value="lambda repressor-like DNA-binding domains"/>
    <property type="match status" value="1"/>
</dbReference>